<evidence type="ECO:0000256" key="2">
    <source>
        <dbReference type="ARBA" id="ARBA00022694"/>
    </source>
</evidence>
<accession>A0A8S1KXI4</accession>
<dbReference type="GO" id="GO:0000049">
    <property type="term" value="F:tRNA binding"/>
    <property type="evidence" value="ECO:0007669"/>
    <property type="project" value="InterPro"/>
</dbReference>
<sequence length="387" mass="45020">MQQKEPKICKKCKTNIPNIIIQKDPVCKECFIGYVEHMFKMSLRLKCNITQKNEKLLVCFSGGQNSTALVKMASDVVHSTCAHNKSKMFIEVHVLYINESFIMKEFIQEYQPQDYTNFVTNECKLPFQIVDIQSIYPDPYIILKQLHNLSEFGSAREDFVRLIKQYIIYDYAIKNGYQNVCLGQNGQRLAADLFSQLSKGRGLSLQSATKYNFSFIYPLNQQKLQILHPLKELLNKDILYYLRLKSNINFPNFILGQHLSNNVKNKPAHGNIDHLLEQFIDKLQEGFPSTTFTILSSAEKITLKPLQQQNYCPLCLEIRDQVYNRLEVETLDNSNQQLINYLRANTKYYNKICFTCNRMLQSAQEQENFYNLVGFPPLIVQIADLIQ</sequence>
<dbReference type="EMBL" id="CAJJDM010000026">
    <property type="protein sequence ID" value="CAD8058615.1"/>
    <property type="molecule type" value="Genomic_DNA"/>
</dbReference>
<comment type="pathway">
    <text evidence="3">tRNA modification; 5-methoxycarbonylmethyl-2-thiouridine-tRNA biosynthesis.</text>
</comment>
<dbReference type="InterPro" id="IPR019407">
    <property type="entry name" value="CTU2"/>
</dbReference>
<dbReference type="OMA" id="CHACRNI"/>
<organism evidence="4 5">
    <name type="scientific">Paramecium primaurelia</name>
    <dbReference type="NCBI Taxonomy" id="5886"/>
    <lineage>
        <taxon>Eukaryota</taxon>
        <taxon>Sar</taxon>
        <taxon>Alveolata</taxon>
        <taxon>Ciliophora</taxon>
        <taxon>Intramacronucleata</taxon>
        <taxon>Oligohymenophorea</taxon>
        <taxon>Peniculida</taxon>
        <taxon>Parameciidae</taxon>
        <taxon>Paramecium</taxon>
    </lineage>
</organism>
<dbReference type="GO" id="GO:0005829">
    <property type="term" value="C:cytosol"/>
    <property type="evidence" value="ECO:0007669"/>
    <property type="project" value="TreeGrafter"/>
</dbReference>
<gene>
    <name evidence="4" type="ORF">PPRIM_AZ9-3.1.T0270310</name>
</gene>
<dbReference type="GO" id="GO:0002143">
    <property type="term" value="P:tRNA wobble position uridine thiolation"/>
    <property type="evidence" value="ECO:0007669"/>
    <property type="project" value="TreeGrafter"/>
</dbReference>
<comment type="function">
    <text evidence="3">Plays a central role in 2-thiolation of mcm(5)S(2)U at tRNA wobble positions of tRNA(Lys), tRNA(Glu) and tRNA(Gln). May act by forming a heterodimer with NCS6/CTU1 that ligates sulfur from thiocarboxylated URM1 onto the uridine of tRNAs at wobble position.</text>
</comment>
<evidence type="ECO:0000313" key="5">
    <source>
        <dbReference type="Proteomes" id="UP000688137"/>
    </source>
</evidence>
<comment type="similarity">
    <text evidence="3">Belongs to the CTU2/NCS2 family.</text>
</comment>
<evidence type="ECO:0000256" key="3">
    <source>
        <dbReference type="HAMAP-Rule" id="MF_03054"/>
    </source>
</evidence>
<dbReference type="GO" id="GO:0016783">
    <property type="term" value="F:sulfurtransferase activity"/>
    <property type="evidence" value="ECO:0007669"/>
    <property type="project" value="TreeGrafter"/>
</dbReference>
<keyword evidence="2 3" id="KW-0819">tRNA processing</keyword>
<keyword evidence="1 3" id="KW-0963">Cytoplasm</keyword>
<dbReference type="PANTHER" id="PTHR20882">
    <property type="entry name" value="CYTOPLASMIC TRNA 2-THIOLATION PROTEIN 2"/>
    <property type="match status" value="1"/>
</dbReference>
<proteinExistence type="inferred from homology"/>
<name>A0A8S1KXI4_PARPR</name>
<dbReference type="GO" id="GO:0016779">
    <property type="term" value="F:nucleotidyltransferase activity"/>
    <property type="evidence" value="ECO:0007669"/>
    <property type="project" value="UniProtKB-UniRule"/>
</dbReference>
<keyword evidence="5" id="KW-1185">Reference proteome</keyword>
<dbReference type="HAMAP" id="MF_03054">
    <property type="entry name" value="CTU2"/>
    <property type="match status" value="1"/>
</dbReference>
<dbReference type="PANTHER" id="PTHR20882:SF14">
    <property type="entry name" value="CYTOPLASMIC TRNA 2-THIOLATION PROTEIN 2"/>
    <property type="match status" value="1"/>
</dbReference>
<dbReference type="GO" id="GO:0032447">
    <property type="term" value="P:protein urmylation"/>
    <property type="evidence" value="ECO:0007669"/>
    <property type="project" value="UniProtKB-UniRule"/>
</dbReference>
<comment type="caution">
    <text evidence="4">The sequence shown here is derived from an EMBL/GenBank/DDBJ whole genome shotgun (WGS) entry which is preliminary data.</text>
</comment>
<dbReference type="Pfam" id="PF10288">
    <property type="entry name" value="CTU2"/>
    <property type="match status" value="1"/>
</dbReference>
<evidence type="ECO:0000313" key="4">
    <source>
        <dbReference type="EMBL" id="CAD8058615.1"/>
    </source>
</evidence>
<dbReference type="Proteomes" id="UP000688137">
    <property type="component" value="Unassembled WGS sequence"/>
</dbReference>
<evidence type="ECO:0000256" key="1">
    <source>
        <dbReference type="ARBA" id="ARBA00022490"/>
    </source>
</evidence>
<reference evidence="4" key="1">
    <citation type="submission" date="2021-01" db="EMBL/GenBank/DDBJ databases">
        <authorList>
            <consortium name="Genoscope - CEA"/>
            <person name="William W."/>
        </authorList>
    </citation>
    <scope>NUCLEOTIDE SEQUENCE</scope>
</reference>
<protein>
    <recommendedName>
        <fullName evidence="3">Cytoplasmic tRNA 2-thiolation protein 2</fullName>
    </recommendedName>
</protein>
<dbReference type="AlphaFoldDB" id="A0A8S1KXI4"/>
<comment type="subcellular location">
    <subcellularLocation>
        <location evidence="3">Cytoplasm</location>
    </subcellularLocation>
</comment>